<feature type="domain" description="NR LBD" evidence="13">
    <location>
        <begin position="218"/>
        <end position="423"/>
    </location>
</feature>
<dbReference type="Gene3D" id="3.30.50.10">
    <property type="entry name" value="Erythroid Transcription Factor GATA-1, subunit A"/>
    <property type="match status" value="1"/>
</dbReference>
<evidence type="ECO:0000313" key="15">
    <source>
        <dbReference type="Proteomes" id="UP000605970"/>
    </source>
</evidence>
<dbReference type="InterPro" id="IPR035500">
    <property type="entry name" value="NHR-like_dom_sf"/>
</dbReference>
<evidence type="ECO:0000256" key="7">
    <source>
        <dbReference type="ARBA" id="ARBA00023125"/>
    </source>
</evidence>
<dbReference type="SMART" id="SM00430">
    <property type="entry name" value="HOLI"/>
    <property type="match status" value="1"/>
</dbReference>
<dbReference type="AlphaFoldDB" id="A0A8S9ZIU9"/>
<dbReference type="GO" id="GO:0003700">
    <property type="term" value="F:DNA-binding transcription factor activity"/>
    <property type="evidence" value="ECO:0007669"/>
    <property type="project" value="InterPro"/>
</dbReference>
<evidence type="ECO:0000256" key="4">
    <source>
        <dbReference type="ARBA" id="ARBA00022771"/>
    </source>
</evidence>
<comment type="subcellular location">
    <subcellularLocation>
        <location evidence="1 11">Nucleus</location>
    </subcellularLocation>
</comment>
<dbReference type="InterPro" id="IPR013088">
    <property type="entry name" value="Znf_NHR/GATA"/>
</dbReference>
<dbReference type="SMART" id="SM00399">
    <property type="entry name" value="ZnF_C4"/>
    <property type="match status" value="1"/>
</dbReference>
<dbReference type="GO" id="GO:0000978">
    <property type="term" value="F:RNA polymerase II cis-regulatory region sequence-specific DNA binding"/>
    <property type="evidence" value="ECO:0007669"/>
    <property type="project" value="InterPro"/>
</dbReference>
<accession>A0A8S9ZIU9</accession>
<keyword evidence="6 11" id="KW-0805">Transcription regulation</keyword>
<dbReference type="Gene3D" id="1.10.565.10">
    <property type="entry name" value="Retinoid X Receptor"/>
    <property type="match status" value="1"/>
</dbReference>
<dbReference type="PROSITE" id="PS00031">
    <property type="entry name" value="NUCLEAR_REC_DBD_1"/>
    <property type="match status" value="1"/>
</dbReference>
<dbReference type="SUPFAM" id="SSF57716">
    <property type="entry name" value="Glucocorticoid receptor-like (DNA-binding domain)"/>
    <property type="match status" value="1"/>
</dbReference>
<evidence type="ECO:0000256" key="3">
    <source>
        <dbReference type="ARBA" id="ARBA00022723"/>
    </source>
</evidence>
<dbReference type="PROSITE" id="PS51030">
    <property type="entry name" value="NUCLEAR_REC_DBD_2"/>
    <property type="match status" value="1"/>
</dbReference>
<keyword evidence="9 11" id="KW-0675">Receptor</keyword>
<dbReference type="SUPFAM" id="SSF48508">
    <property type="entry name" value="Nuclear receptor ligand-binding domain"/>
    <property type="match status" value="1"/>
</dbReference>
<name>A0A8S9ZIU9_9BILA</name>
<evidence type="ECO:0000256" key="8">
    <source>
        <dbReference type="ARBA" id="ARBA00023163"/>
    </source>
</evidence>
<keyword evidence="4 11" id="KW-0863">Zinc-finger</keyword>
<dbReference type="EMBL" id="JABEBT010000079">
    <property type="protein sequence ID" value="KAF7633312.1"/>
    <property type="molecule type" value="Genomic_DNA"/>
</dbReference>
<dbReference type="GO" id="GO:0008270">
    <property type="term" value="F:zinc ion binding"/>
    <property type="evidence" value="ECO:0007669"/>
    <property type="project" value="UniProtKB-KW"/>
</dbReference>
<keyword evidence="8 11" id="KW-0804">Transcription</keyword>
<evidence type="ECO:0000256" key="11">
    <source>
        <dbReference type="RuleBase" id="RU004334"/>
    </source>
</evidence>
<dbReference type="InterPro" id="IPR000536">
    <property type="entry name" value="Nucl_hrmn_rcpt_lig-bd"/>
</dbReference>
<dbReference type="PRINTS" id="PR00047">
    <property type="entry name" value="STROIDFINGER"/>
</dbReference>
<dbReference type="CDD" id="cd06960">
    <property type="entry name" value="NR_DBD_HNF4A"/>
    <property type="match status" value="1"/>
</dbReference>
<reference evidence="14" key="1">
    <citation type="journal article" date="2020" name="Ecol. Evol.">
        <title>Genome structure and content of the rice root-knot nematode (Meloidogyne graminicola).</title>
        <authorList>
            <person name="Phan N.T."/>
            <person name="Danchin E.G.J."/>
            <person name="Klopp C."/>
            <person name="Perfus-Barbeoch L."/>
            <person name="Kozlowski D.K."/>
            <person name="Koutsovoulos G.D."/>
            <person name="Lopez-Roques C."/>
            <person name="Bouchez O."/>
            <person name="Zahm M."/>
            <person name="Besnard G."/>
            <person name="Bellafiore S."/>
        </authorList>
    </citation>
    <scope>NUCLEOTIDE SEQUENCE</scope>
    <source>
        <strain evidence="14">VN-18</strain>
    </source>
</reference>
<evidence type="ECO:0000259" key="12">
    <source>
        <dbReference type="PROSITE" id="PS51030"/>
    </source>
</evidence>
<evidence type="ECO:0000256" key="2">
    <source>
        <dbReference type="ARBA" id="ARBA00005993"/>
    </source>
</evidence>
<evidence type="ECO:0000256" key="10">
    <source>
        <dbReference type="ARBA" id="ARBA00023242"/>
    </source>
</evidence>
<dbReference type="InterPro" id="IPR050274">
    <property type="entry name" value="Nuclear_hormone_rcpt_NR2"/>
</dbReference>
<evidence type="ECO:0000256" key="1">
    <source>
        <dbReference type="ARBA" id="ARBA00004123"/>
    </source>
</evidence>
<keyword evidence="15" id="KW-1185">Reference proteome</keyword>
<keyword evidence="7 11" id="KW-0238">DNA-binding</keyword>
<organism evidence="14 15">
    <name type="scientific">Meloidogyne graminicola</name>
    <dbReference type="NCBI Taxonomy" id="189291"/>
    <lineage>
        <taxon>Eukaryota</taxon>
        <taxon>Metazoa</taxon>
        <taxon>Ecdysozoa</taxon>
        <taxon>Nematoda</taxon>
        <taxon>Chromadorea</taxon>
        <taxon>Rhabditida</taxon>
        <taxon>Tylenchina</taxon>
        <taxon>Tylenchomorpha</taxon>
        <taxon>Tylenchoidea</taxon>
        <taxon>Meloidogynidae</taxon>
        <taxon>Meloidogyninae</taxon>
        <taxon>Meloidogyne</taxon>
    </lineage>
</organism>
<evidence type="ECO:0000259" key="13">
    <source>
        <dbReference type="PROSITE" id="PS51843"/>
    </source>
</evidence>
<dbReference type="InterPro" id="IPR001628">
    <property type="entry name" value="Znf_hrmn_rcpt"/>
</dbReference>
<proteinExistence type="inferred from homology"/>
<evidence type="ECO:0000256" key="5">
    <source>
        <dbReference type="ARBA" id="ARBA00022833"/>
    </source>
</evidence>
<sequence>MSTYYASSSSSFYELEFNNYLTEKDYCSLEELEKHISKEALLCFSDVCFDVDKQIGKQNILQSLTSTKPKDCIVCGKQAKCCYFDVPCCKGCRSFFRRSVLSQKLFTCKNNENCQILKGERCRACRFDRCLLCGMNFRKIQSYPDGIEIDKINNILTQRKRKLFSREVLTLQNEEISIIMNKAFLSERPEIELLNILDYADECLLHIRHSEIDVSTIYYNKSIFQLLNPFDEENKSILSKTNIFSKKRRIPNNPDYFIQPIQEEKKVYRLPILLYIDSFLFIEMFKTYPILKQLSLEDKIELYSKNGFKTIVFSELFYSNIIHGNEILTFPNGYSPIYNNKDNKIIYNLCYKHTIKIKEANLSKEEFLLLRAAIFFHTASTELSSEGCKILHFEYEKLSQALMFYERNKWGDIWEGQKDMLNW</sequence>
<dbReference type="PROSITE" id="PS51843">
    <property type="entry name" value="NR_LBD"/>
    <property type="match status" value="1"/>
</dbReference>
<comment type="caution">
    <text evidence="14">The sequence shown here is derived from an EMBL/GenBank/DDBJ whole genome shotgun (WGS) entry which is preliminary data.</text>
</comment>
<keyword evidence="5 11" id="KW-0862">Zinc</keyword>
<evidence type="ECO:0000256" key="9">
    <source>
        <dbReference type="ARBA" id="ARBA00023170"/>
    </source>
</evidence>
<dbReference type="Pfam" id="PF00105">
    <property type="entry name" value="zf-C4"/>
    <property type="match status" value="1"/>
</dbReference>
<dbReference type="Pfam" id="PF00104">
    <property type="entry name" value="Hormone_recep"/>
    <property type="match status" value="1"/>
</dbReference>
<feature type="domain" description="Nuclear receptor" evidence="12">
    <location>
        <begin position="69"/>
        <end position="142"/>
    </location>
</feature>
<dbReference type="Proteomes" id="UP000605970">
    <property type="component" value="Unassembled WGS sequence"/>
</dbReference>
<dbReference type="InterPro" id="IPR049636">
    <property type="entry name" value="HNF4-like_DBD"/>
</dbReference>
<evidence type="ECO:0008006" key="16">
    <source>
        <dbReference type="Google" id="ProtNLM"/>
    </source>
</evidence>
<protein>
    <recommendedName>
        <fullName evidence="16">Nuclear receptor domain-containing protein</fullName>
    </recommendedName>
</protein>
<evidence type="ECO:0000256" key="6">
    <source>
        <dbReference type="ARBA" id="ARBA00023015"/>
    </source>
</evidence>
<comment type="similarity">
    <text evidence="2 11">Belongs to the nuclear hormone receptor family.</text>
</comment>
<dbReference type="PANTHER" id="PTHR24083">
    <property type="entry name" value="NUCLEAR HORMONE RECEPTOR"/>
    <property type="match status" value="1"/>
</dbReference>
<dbReference type="OrthoDB" id="9984314at2759"/>
<dbReference type="GO" id="GO:0005634">
    <property type="term" value="C:nucleus"/>
    <property type="evidence" value="ECO:0007669"/>
    <property type="project" value="UniProtKB-SubCell"/>
</dbReference>
<keyword evidence="3 11" id="KW-0479">Metal-binding</keyword>
<gene>
    <name evidence="14" type="ORF">Mgra_00007290</name>
</gene>
<keyword evidence="10 11" id="KW-0539">Nucleus</keyword>
<evidence type="ECO:0000313" key="14">
    <source>
        <dbReference type="EMBL" id="KAF7633312.1"/>
    </source>
</evidence>